<dbReference type="PROSITE" id="PS51318">
    <property type="entry name" value="TAT"/>
    <property type="match status" value="1"/>
</dbReference>
<evidence type="ECO:0000256" key="2">
    <source>
        <dbReference type="ARBA" id="ARBA00022448"/>
    </source>
</evidence>
<dbReference type="Gene3D" id="3.90.76.10">
    <property type="entry name" value="Dipeptide-binding Protein, Domain 1"/>
    <property type="match status" value="1"/>
</dbReference>
<evidence type="ECO:0000256" key="1">
    <source>
        <dbReference type="ARBA" id="ARBA00005695"/>
    </source>
</evidence>
<dbReference type="PANTHER" id="PTHR30290">
    <property type="entry name" value="PERIPLASMIC BINDING COMPONENT OF ABC TRANSPORTER"/>
    <property type="match status" value="1"/>
</dbReference>
<dbReference type="InterPro" id="IPR030678">
    <property type="entry name" value="Peptide/Ni-bd"/>
</dbReference>
<feature type="signal peptide" evidence="4">
    <location>
        <begin position="1"/>
        <end position="28"/>
    </location>
</feature>
<accession>A0A1C3NYP5</accession>
<gene>
    <name evidence="6" type="ORF">FDG2_2958</name>
</gene>
<evidence type="ECO:0000259" key="5">
    <source>
        <dbReference type="Pfam" id="PF00496"/>
    </source>
</evidence>
<dbReference type="PROSITE" id="PS51257">
    <property type="entry name" value="PROKAR_LIPOPROTEIN"/>
    <property type="match status" value="1"/>
</dbReference>
<proteinExistence type="inferred from homology"/>
<dbReference type="CDD" id="cd08492">
    <property type="entry name" value="PBP2_NikA_DppA_OppA_like_15"/>
    <property type="match status" value="1"/>
</dbReference>
<dbReference type="InterPro" id="IPR006311">
    <property type="entry name" value="TAT_signal"/>
</dbReference>
<dbReference type="GO" id="GO:0015833">
    <property type="term" value="P:peptide transport"/>
    <property type="evidence" value="ECO:0007669"/>
    <property type="project" value="TreeGrafter"/>
</dbReference>
<evidence type="ECO:0000256" key="4">
    <source>
        <dbReference type="SAM" id="SignalP"/>
    </source>
</evidence>
<name>A0A1C3NYP5_9ACTN</name>
<evidence type="ECO:0000256" key="3">
    <source>
        <dbReference type="ARBA" id="ARBA00022729"/>
    </source>
</evidence>
<dbReference type="SUPFAM" id="SSF53850">
    <property type="entry name" value="Periplasmic binding protein-like II"/>
    <property type="match status" value="1"/>
</dbReference>
<dbReference type="Proteomes" id="UP000199013">
    <property type="component" value="Unassembled WGS sequence"/>
</dbReference>
<keyword evidence="2" id="KW-0813">Transport</keyword>
<dbReference type="GO" id="GO:0043190">
    <property type="term" value="C:ATP-binding cassette (ABC) transporter complex"/>
    <property type="evidence" value="ECO:0007669"/>
    <property type="project" value="InterPro"/>
</dbReference>
<dbReference type="Pfam" id="PF00496">
    <property type="entry name" value="SBP_bac_5"/>
    <property type="match status" value="1"/>
</dbReference>
<feature type="domain" description="Solute-binding protein family 5" evidence="5">
    <location>
        <begin position="87"/>
        <end position="445"/>
    </location>
</feature>
<keyword evidence="7" id="KW-1185">Reference proteome</keyword>
<feature type="chain" id="PRO_5008679534" evidence="4">
    <location>
        <begin position="29"/>
        <end position="549"/>
    </location>
</feature>
<dbReference type="Gene3D" id="3.10.105.10">
    <property type="entry name" value="Dipeptide-binding Protein, Domain 3"/>
    <property type="match status" value="1"/>
</dbReference>
<keyword evidence="3 4" id="KW-0732">Signal</keyword>
<dbReference type="Gene3D" id="3.40.190.10">
    <property type="entry name" value="Periplasmic binding protein-like II"/>
    <property type="match status" value="1"/>
</dbReference>
<organism evidence="6 7">
    <name type="scientific">Candidatus Protofrankia californiensis</name>
    <dbReference type="NCBI Taxonomy" id="1839754"/>
    <lineage>
        <taxon>Bacteria</taxon>
        <taxon>Bacillati</taxon>
        <taxon>Actinomycetota</taxon>
        <taxon>Actinomycetes</taxon>
        <taxon>Frankiales</taxon>
        <taxon>Frankiaceae</taxon>
        <taxon>Protofrankia</taxon>
    </lineage>
</organism>
<evidence type="ECO:0000313" key="6">
    <source>
        <dbReference type="EMBL" id="SBW22667.1"/>
    </source>
</evidence>
<dbReference type="GO" id="GO:0042597">
    <property type="term" value="C:periplasmic space"/>
    <property type="evidence" value="ECO:0007669"/>
    <property type="project" value="UniProtKB-ARBA"/>
</dbReference>
<dbReference type="InterPro" id="IPR000914">
    <property type="entry name" value="SBP_5_dom"/>
</dbReference>
<dbReference type="EMBL" id="FLUV01001250">
    <property type="protein sequence ID" value="SBW22667.1"/>
    <property type="molecule type" value="Genomic_DNA"/>
</dbReference>
<dbReference type="GO" id="GO:1904680">
    <property type="term" value="F:peptide transmembrane transporter activity"/>
    <property type="evidence" value="ECO:0007669"/>
    <property type="project" value="TreeGrafter"/>
</dbReference>
<sequence>MYSRRNFLTLSVGSLAAFGLGSSLVACADDSSPGDGGGTPKSGGSITFATTAEPDSWDLHVSVSTLSALTLRAVYDSLVYQKADGTFEPWLAKSWEISDDGLRYSFVLRDDVTFHDGTAFNAQAVKVNFDHIVDPATKSRNSKTLLGPYDRTEVTGDFTVVVHLRSPYSPLLGALSSTYLSFHSPAVLRANPADIASGGKFLVGTGPFVSSSLTPGQNAVFTRRPGYRWAPASAAHPGEAYLDQYVIQFLADDAARVGALTSGQLDVADQIPATRLAQLRGQPNIKLVSRETVGSPFTYSLNTTKAPFTERDVRIAFQSAVDTEAITQGLFQGTYTSGRSVLTSSTPGYDKSVEQIWGYDKNRAISTLEKAGFTTTDSEGYRTRDGQRLSVTLAFAASFTTEEQRNYHTALKDAVKQVGFEVVLRPLDTPSIVQTFASGDYHLGSGAPSAIDGSILRTLFYSSQLPGVGGANAARVNDPEIDGWLDEALRTRDVAGQNALYGKVQRKALTEAYVLPTFVSKRTYGVQQRVQGFELGAGNLPVLPDVWVG</sequence>
<dbReference type="InterPro" id="IPR039424">
    <property type="entry name" value="SBP_5"/>
</dbReference>
<dbReference type="PANTHER" id="PTHR30290:SF9">
    <property type="entry name" value="OLIGOPEPTIDE-BINDING PROTEIN APPA"/>
    <property type="match status" value="1"/>
</dbReference>
<comment type="similarity">
    <text evidence="1">Belongs to the bacterial solute-binding protein 5 family.</text>
</comment>
<evidence type="ECO:0000313" key="7">
    <source>
        <dbReference type="Proteomes" id="UP000199013"/>
    </source>
</evidence>
<dbReference type="AlphaFoldDB" id="A0A1C3NYP5"/>
<protein>
    <submittedName>
        <fullName evidence="6">ABC transporter periplasmic protein</fullName>
    </submittedName>
</protein>
<dbReference type="PIRSF" id="PIRSF002741">
    <property type="entry name" value="MppA"/>
    <property type="match status" value="1"/>
</dbReference>
<reference evidence="7" key="1">
    <citation type="submission" date="2016-02" db="EMBL/GenBank/DDBJ databases">
        <authorList>
            <person name="Wibberg D."/>
        </authorList>
    </citation>
    <scope>NUCLEOTIDE SEQUENCE [LARGE SCALE GENOMIC DNA]</scope>
</reference>